<dbReference type="Proteomes" id="UP001295740">
    <property type="component" value="Unassembled WGS sequence"/>
</dbReference>
<evidence type="ECO:0000313" key="2">
    <source>
        <dbReference type="EMBL" id="CAJ2505762.1"/>
    </source>
</evidence>
<name>A0AAI8YIE6_9PEZI</name>
<protein>
    <submittedName>
        <fullName evidence="2">Uu.00g131560.m01.CDS01</fullName>
    </submittedName>
</protein>
<comment type="caution">
    <text evidence="2">The sequence shown here is derived from an EMBL/GenBank/DDBJ whole genome shotgun (WGS) entry which is preliminary data.</text>
</comment>
<sequence>MVQGHYPHPEGKHPLPYPLASTIPAGPPDQAEQPYRSRLGAVVKPGDIATKDPYAALKHFNTVFLIDDSASMEPYWGEVGALLSKIAPICTEYDPNGIDIEFLNHRARARSFWPTTWRGYRNIGIANGVPEMRDNVLGIYRGVKPKGKGWMDSCLGDILGNSFYNYVFIDYGKQNLPPLNLIVIAAGFSEDDPRKSLVETARRLDIHKAPLHQVGVQFFLVGNQSSIHKGVNRIPYIDDQLFLDEGVRDIADTVTWTGKKPGELGTFGE</sequence>
<proteinExistence type="predicted"/>
<keyword evidence="3" id="KW-1185">Reference proteome</keyword>
<evidence type="ECO:0000313" key="3">
    <source>
        <dbReference type="Proteomes" id="UP001295740"/>
    </source>
</evidence>
<reference evidence="2" key="1">
    <citation type="submission" date="2023-10" db="EMBL/GenBank/DDBJ databases">
        <authorList>
            <person name="Hackl T."/>
        </authorList>
    </citation>
    <scope>NUCLEOTIDE SEQUENCE</scope>
</reference>
<accession>A0AAI8YIE6</accession>
<gene>
    <name evidence="2" type="ORF">KHLLAP_LOCUS6230</name>
</gene>
<dbReference type="PANTHER" id="PTHR34706">
    <property type="entry name" value="SLR1338 PROTEIN"/>
    <property type="match status" value="1"/>
</dbReference>
<dbReference type="EMBL" id="CAUWAG010000007">
    <property type="protein sequence ID" value="CAJ2505762.1"/>
    <property type="molecule type" value="Genomic_DNA"/>
</dbReference>
<dbReference type="PANTHER" id="PTHR34706:SF1">
    <property type="entry name" value="VWFA DOMAIN-CONTAINING PROTEIN"/>
    <property type="match status" value="1"/>
</dbReference>
<evidence type="ECO:0000256" key="1">
    <source>
        <dbReference type="SAM" id="MobiDB-lite"/>
    </source>
</evidence>
<feature type="region of interest" description="Disordered" evidence="1">
    <location>
        <begin position="1"/>
        <end position="33"/>
    </location>
</feature>
<dbReference type="SUPFAM" id="SSF53300">
    <property type="entry name" value="vWA-like"/>
    <property type="match status" value="1"/>
</dbReference>
<organism evidence="2 3">
    <name type="scientific">Anthostomella pinea</name>
    <dbReference type="NCBI Taxonomy" id="933095"/>
    <lineage>
        <taxon>Eukaryota</taxon>
        <taxon>Fungi</taxon>
        <taxon>Dikarya</taxon>
        <taxon>Ascomycota</taxon>
        <taxon>Pezizomycotina</taxon>
        <taxon>Sordariomycetes</taxon>
        <taxon>Xylariomycetidae</taxon>
        <taxon>Xylariales</taxon>
        <taxon>Xylariaceae</taxon>
        <taxon>Anthostomella</taxon>
    </lineage>
</organism>
<dbReference type="InterPro" id="IPR036465">
    <property type="entry name" value="vWFA_dom_sf"/>
</dbReference>
<dbReference type="AlphaFoldDB" id="A0AAI8YIE6"/>